<evidence type="ECO:0000256" key="3">
    <source>
        <dbReference type="ARBA" id="ARBA00022989"/>
    </source>
</evidence>
<proteinExistence type="predicted"/>
<dbReference type="EMBL" id="BMKQ01000002">
    <property type="protein sequence ID" value="GGF57266.1"/>
    <property type="molecule type" value="Genomic_DNA"/>
</dbReference>
<feature type="transmembrane region" description="Helical" evidence="5">
    <location>
        <begin position="312"/>
        <end position="330"/>
    </location>
</feature>
<gene>
    <name evidence="7" type="ORF">GCM10011519_34020</name>
</gene>
<dbReference type="InterPro" id="IPR052185">
    <property type="entry name" value="IPC_Synthase-Related"/>
</dbReference>
<feature type="transmembrane region" description="Helical" evidence="5">
    <location>
        <begin position="288"/>
        <end position="306"/>
    </location>
</feature>
<dbReference type="Proteomes" id="UP000649179">
    <property type="component" value="Unassembled WGS sequence"/>
</dbReference>
<evidence type="ECO:0000313" key="7">
    <source>
        <dbReference type="EMBL" id="GGF57266.1"/>
    </source>
</evidence>
<evidence type="ECO:0000256" key="2">
    <source>
        <dbReference type="ARBA" id="ARBA00022692"/>
    </source>
</evidence>
<feature type="transmembrane region" description="Helical" evidence="5">
    <location>
        <begin position="95"/>
        <end position="112"/>
    </location>
</feature>
<dbReference type="GO" id="GO:0016020">
    <property type="term" value="C:membrane"/>
    <property type="evidence" value="ECO:0007669"/>
    <property type="project" value="UniProtKB-SubCell"/>
</dbReference>
<keyword evidence="4 5" id="KW-0472">Membrane</keyword>
<dbReference type="Pfam" id="PF14378">
    <property type="entry name" value="PAP2_3"/>
    <property type="match status" value="1"/>
</dbReference>
<dbReference type="AlphaFoldDB" id="A0A917BSG5"/>
<dbReference type="PANTHER" id="PTHR31310:SF7">
    <property type="entry name" value="PA-PHOSPHATASE RELATED-FAMILY PROTEIN DDB_G0268928"/>
    <property type="match status" value="1"/>
</dbReference>
<evidence type="ECO:0000256" key="1">
    <source>
        <dbReference type="ARBA" id="ARBA00004141"/>
    </source>
</evidence>
<organism evidence="7 8">
    <name type="scientific">Marmoricola endophyticus</name>
    <dbReference type="NCBI Taxonomy" id="2040280"/>
    <lineage>
        <taxon>Bacteria</taxon>
        <taxon>Bacillati</taxon>
        <taxon>Actinomycetota</taxon>
        <taxon>Actinomycetes</taxon>
        <taxon>Propionibacteriales</taxon>
        <taxon>Nocardioidaceae</taxon>
        <taxon>Marmoricola</taxon>
    </lineage>
</organism>
<comment type="subcellular location">
    <subcellularLocation>
        <location evidence="1">Membrane</location>
        <topology evidence="1">Multi-pass membrane protein</topology>
    </subcellularLocation>
</comment>
<reference evidence="7" key="2">
    <citation type="submission" date="2020-09" db="EMBL/GenBank/DDBJ databases">
        <authorList>
            <person name="Sun Q."/>
            <person name="Zhou Y."/>
        </authorList>
    </citation>
    <scope>NUCLEOTIDE SEQUENCE</scope>
    <source>
        <strain evidence="7">CGMCC 1.16067</strain>
    </source>
</reference>
<accession>A0A917BSG5</accession>
<keyword evidence="3 5" id="KW-1133">Transmembrane helix</keyword>
<protein>
    <recommendedName>
        <fullName evidence="6">Inositolphosphotransferase Aur1/Ipt1 domain-containing protein</fullName>
    </recommendedName>
</protein>
<keyword evidence="2 5" id="KW-0812">Transmembrane</keyword>
<feature type="transmembrane region" description="Helical" evidence="5">
    <location>
        <begin position="259"/>
        <end position="281"/>
    </location>
</feature>
<dbReference type="CDD" id="cd03386">
    <property type="entry name" value="PAP2_Aur1_like"/>
    <property type="match status" value="1"/>
</dbReference>
<evidence type="ECO:0000256" key="4">
    <source>
        <dbReference type="ARBA" id="ARBA00023136"/>
    </source>
</evidence>
<comment type="caution">
    <text evidence="7">The sequence shown here is derived from an EMBL/GenBank/DDBJ whole genome shotgun (WGS) entry which is preliminary data.</text>
</comment>
<sequence>MVESRFRFLVVLAGVMVVATVLVSSSVDLPLLDPDDDATGPAYVRFPLILLAAFLVDVVPRVALRWGRARGSAEPVGLRATVRGVLRERWTPRQVRFMLVGLAAWYVTYATFRNLKNAVPFVNDTLWDSTFASIDRWLFFGHDPAQVLHSLFGTSSLVAHFFSFVYVAWIVLIPVSLAWALVFTRHRSASAWFVTAIAVDWALGAITYFAFPTLGPIYSDAGTFAGLPHTMVTDLEQGLLDGRIEVLADPVGAHTLQSIAAFASLHVGLMMTMCLVVQLASRRRSYKIAAWAFLGLTSLGTVYLGWHFAIDTVGGVLVGTAGMWIAALGTGNHVGWRPALVTGEVDDEPVRGVVREPART</sequence>
<dbReference type="InterPro" id="IPR026841">
    <property type="entry name" value="Aur1/Ipt1"/>
</dbReference>
<reference evidence="7" key="1">
    <citation type="journal article" date="2014" name="Int. J. Syst. Evol. Microbiol.">
        <title>Complete genome sequence of Corynebacterium casei LMG S-19264T (=DSM 44701T), isolated from a smear-ripened cheese.</title>
        <authorList>
            <consortium name="US DOE Joint Genome Institute (JGI-PGF)"/>
            <person name="Walter F."/>
            <person name="Albersmeier A."/>
            <person name="Kalinowski J."/>
            <person name="Ruckert C."/>
        </authorList>
    </citation>
    <scope>NUCLEOTIDE SEQUENCE</scope>
    <source>
        <strain evidence="7">CGMCC 1.16067</strain>
    </source>
</reference>
<feature type="domain" description="Inositolphosphotransferase Aur1/Ipt1" evidence="6">
    <location>
        <begin position="131"/>
        <end position="324"/>
    </location>
</feature>
<dbReference type="PANTHER" id="PTHR31310">
    <property type="match status" value="1"/>
</dbReference>
<feature type="transmembrane region" description="Helical" evidence="5">
    <location>
        <begin position="42"/>
        <end position="64"/>
    </location>
</feature>
<name>A0A917BSG5_9ACTN</name>
<feature type="transmembrane region" description="Helical" evidence="5">
    <location>
        <begin position="189"/>
        <end position="211"/>
    </location>
</feature>
<evidence type="ECO:0000259" key="6">
    <source>
        <dbReference type="Pfam" id="PF14378"/>
    </source>
</evidence>
<feature type="transmembrane region" description="Helical" evidence="5">
    <location>
        <begin position="157"/>
        <end position="182"/>
    </location>
</feature>
<evidence type="ECO:0000256" key="5">
    <source>
        <dbReference type="SAM" id="Phobius"/>
    </source>
</evidence>
<evidence type="ECO:0000313" key="8">
    <source>
        <dbReference type="Proteomes" id="UP000649179"/>
    </source>
</evidence>
<keyword evidence="8" id="KW-1185">Reference proteome</keyword>
<dbReference type="RefSeq" id="WP_188781285.1">
    <property type="nucleotide sequence ID" value="NZ_BMKQ01000002.1"/>
</dbReference>